<sequence>MTDQDKIEAAIAEAFTLYVENKLSAYSWGWSKLEALCEEAPLNAYSCILKITESPSKLVASAVGAGPLKRLLEGSAALVMPALEQDIVDKDGLRTALASATAFGLYTGDLVLDEKLREIHDKFELTEHYKDLCKLNSFDGENLTQSFQFQDASLLFQVCKASNSNNLYFEVSNQGGSDADKIRICGELNPEEIRKWLNDLEAIYCKLQGNCEIKLGNSTCAIFTLSVSSLGSLAVQGNFWIKSFLMPHSIELEIDQTYLKTLIERLKEALKRVTSEGVT</sequence>
<name>A0A8J7PDF6_9BACT</name>
<dbReference type="EMBL" id="JAFLCK010000016">
    <property type="protein sequence ID" value="MBN8661136.1"/>
    <property type="molecule type" value="Genomic_DNA"/>
</dbReference>
<protein>
    <submittedName>
        <fullName evidence="1">Uncharacterized protein</fullName>
    </submittedName>
</protein>
<gene>
    <name evidence="1" type="ORF">J0M35_12285</name>
</gene>
<reference evidence="1" key="1">
    <citation type="submission" date="2021-02" db="EMBL/GenBank/DDBJ databases">
        <title>Genome-Resolved Metagenomics of a Microbial Community Performing Photosynthetic Biological Nutrient Removal.</title>
        <authorList>
            <person name="Mcdaniel E.A."/>
        </authorList>
    </citation>
    <scope>NUCLEOTIDE SEQUENCE</scope>
    <source>
        <strain evidence="1">UWPOB_OBS1</strain>
    </source>
</reference>
<accession>A0A8J7PDF6</accession>
<dbReference type="AlphaFoldDB" id="A0A8J7PDF6"/>
<evidence type="ECO:0000313" key="2">
    <source>
        <dbReference type="Proteomes" id="UP000664277"/>
    </source>
</evidence>
<dbReference type="Proteomes" id="UP000664277">
    <property type="component" value="Unassembled WGS sequence"/>
</dbReference>
<comment type="caution">
    <text evidence="1">The sequence shown here is derived from an EMBL/GenBank/DDBJ whole genome shotgun (WGS) entry which is preliminary data.</text>
</comment>
<evidence type="ECO:0000313" key="1">
    <source>
        <dbReference type="EMBL" id="MBN8661136.1"/>
    </source>
</evidence>
<proteinExistence type="predicted"/>
<organism evidence="1 2">
    <name type="scientific">Candidatus Obscuribacter phosphatis</name>
    <dbReference type="NCBI Taxonomy" id="1906157"/>
    <lineage>
        <taxon>Bacteria</taxon>
        <taxon>Bacillati</taxon>
        <taxon>Candidatus Melainabacteria</taxon>
        <taxon>Candidatus Obscuribacterales</taxon>
        <taxon>Candidatus Obscuribacteraceae</taxon>
        <taxon>Candidatus Obscuribacter</taxon>
    </lineage>
</organism>